<evidence type="ECO:0000256" key="9">
    <source>
        <dbReference type="ARBA" id="ARBA00022801"/>
    </source>
</evidence>
<dbReference type="InterPro" id="IPR027268">
    <property type="entry name" value="Peptidase_M4/M1_CTD_sf"/>
</dbReference>
<feature type="domain" description="Peptidase M1 leukotriene A4 hydrolase/aminopeptidase C-terminal" evidence="16">
    <location>
        <begin position="452"/>
        <end position="594"/>
    </location>
</feature>
<comment type="caution">
    <text evidence="17">The sequence shown here is derived from an EMBL/GenBank/DDBJ whole genome shotgun (WGS) entry which is preliminary data.</text>
</comment>
<dbReference type="Proteomes" id="UP000313231">
    <property type="component" value="Unassembled WGS sequence"/>
</dbReference>
<dbReference type="InterPro" id="IPR001930">
    <property type="entry name" value="Peptidase_M1"/>
</dbReference>
<dbReference type="GO" id="GO:0016285">
    <property type="term" value="F:alanyl aminopeptidase activity"/>
    <property type="evidence" value="ECO:0007669"/>
    <property type="project" value="UniProtKB-EC"/>
</dbReference>
<organism evidence="17 18">
    <name type="scientific">Nocardioides albidus</name>
    <dbReference type="NCBI Taxonomy" id="1517589"/>
    <lineage>
        <taxon>Bacteria</taxon>
        <taxon>Bacillati</taxon>
        <taxon>Actinomycetota</taxon>
        <taxon>Actinomycetes</taxon>
        <taxon>Propionibacteriales</taxon>
        <taxon>Nocardioidaceae</taxon>
        <taxon>Nocardioides</taxon>
    </lineage>
</organism>
<protein>
    <recommendedName>
        <fullName evidence="5">Aminopeptidase N</fullName>
        <ecNumber evidence="4">3.4.11.2</ecNumber>
    </recommendedName>
    <alternativeName>
        <fullName evidence="12">Alanine aminopeptidase</fullName>
    </alternativeName>
    <alternativeName>
        <fullName evidence="13">Lysyl aminopeptidase</fullName>
    </alternativeName>
</protein>
<dbReference type="Gene3D" id="2.60.40.1730">
    <property type="entry name" value="tricorn interacting facor f3 domain"/>
    <property type="match status" value="1"/>
</dbReference>
<dbReference type="CDD" id="cd09599">
    <property type="entry name" value="M1_LTA4H"/>
    <property type="match status" value="1"/>
</dbReference>
<evidence type="ECO:0000256" key="4">
    <source>
        <dbReference type="ARBA" id="ARBA00012564"/>
    </source>
</evidence>
<reference evidence="17 18" key="1">
    <citation type="journal article" date="2016" name="Int. J. Syst. Evol. Microbiol.">
        <title>Nocardioides albidus sp. nov., an actinobacterium isolated from garden soil.</title>
        <authorList>
            <person name="Singh H."/>
            <person name="Du J."/>
            <person name="Trinh H."/>
            <person name="Won K."/>
            <person name="Yang J.E."/>
            <person name="Yin C."/>
            <person name="Kook M."/>
            <person name="Yi T.H."/>
        </authorList>
    </citation>
    <scope>NUCLEOTIDE SEQUENCE [LARGE SCALE GENOMIC DNA]</scope>
    <source>
        <strain evidence="17 18">CCTCC AB 2015297</strain>
    </source>
</reference>
<dbReference type="PANTHER" id="PTHR45726:SF3">
    <property type="entry name" value="LEUKOTRIENE A-4 HYDROLASE"/>
    <property type="match status" value="1"/>
</dbReference>
<comment type="similarity">
    <text evidence="3">Belongs to the peptidase M1 family.</text>
</comment>
<dbReference type="EMBL" id="VDMP01000026">
    <property type="protein sequence ID" value="TNM37738.1"/>
    <property type="molecule type" value="Genomic_DNA"/>
</dbReference>
<dbReference type="FunFam" id="3.30.2010.30:FF:000001">
    <property type="entry name" value="Leukotriene A(4) hydrolase"/>
    <property type="match status" value="1"/>
</dbReference>
<dbReference type="GO" id="GO:0008237">
    <property type="term" value="F:metallopeptidase activity"/>
    <property type="evidence" value="ECO:0007669"/>
    <property type="project" value="UniProtKB-KW"/>
</dbReference>
<dbReference type="OrthoDB" id="3885507at2"/>
<evidence type="ECO:0000256" key="1">
    <source>
        <dbReference type="ARBA" id="ARBA00000098"/>
    </source>
</evidence>
<evidence type="ECO:0000256" key="8">
    <source>
        <dbReference type="ARBA" id="ARBA00022723"/>
    </source>
</evidence>
<dbReference type="Pfam" id="PF09127">
    <property type="entry name" value="Leuk-A4-hydro_C"/>
    <property type="match status" value="1"/>
</dbReference>
<evidence type="ECO:0000259" key="16">
    <source>
        <dbReference type="SMART" id="SM01263"/>
    </source>
</evidence>
<proteinExistence type="inferred from homology"/>
<dbReference type="InterPro" id="IPR014782">
    <property type="entry name" value="Peptidase_M1_dom"/>
</dbReference>
<evidence type="ECO:0000256" key="11">
    <source>
        <dbReference type="ARBA" id="ARBA00023049"/>
    </source>
</evidence>
<dbReference type="InterPro" id="IPR042097">
    <property type="entry name" value="Aminopeptidase_N-like_N_sf"/>
</dbReference>
<dbReference type="PANTHER" id="PTHR45726">
    <property type="entry name" value="LEUKOTRIENE A-4 HYDROLASE"/>
    <property type="match status" value="1"/>
</dbReference>
<evidence type="ECO:0000256" key="10">
    <source>
        <dbReference type="ARBA" id="ARBA00022833"/>
    </source>
</evidence>
<evidence type="ECO:0000256" key="5">
    <source>
        <dbReference type="ARBA" id="ARBA00015611"/>
    </source>
</evidence>
<keyword evidence="18" id="KW-1185">Reference proteome</keyword>
<name>A0A5C4VPI7_9ACTN</name>
<keyword evidence="6" id="KW-0963">Cytoplasm</keyword>
<dbReference type="Gene3D" id="1.10.390.10">
    <property type="entry name" value="Neutral Protease Domain 2"/>
    <property type="match status" value="1"/>
</dbReference>
<keyword evidence="10 15" id="KW-0862">Zinc</keyword>
<evidence type="ECO:0000256" key="14">
    <source>
        <dbReference type="PIRSR" id="PIRSR634015-1"/>
    </source>
</evidence>
<dbReference type="EC" id="3.4.11.2" evidence="4"/>
<comment type="subcellular location">
    <subcellularLocation>
        <location evidence="2">Cytoplasm</location>
    </subcellularLocation>
</comment>
<evidence type="ECO:0000256" key="12">
    <source>
        <dbReference type="ARBA" id="ARBA00029811"/>
    </source>
</evidence>
<dbReference type="Gene3D" id="1.25.40.320">
    <property type="entry name" value="Peptidase M1, leukotriene A4 hydrolase/aminopeptidase C-terminal domain"/>
    <property type="match status" value="1"/>
</dbReference>
<evidence type="ECO:0000256" key="6">
    <source>
        <dbReference type="ARBA" id="ARBA00022490"/>
    </source>
</evidence>
<evidence type="ECO:0000256" key="7">
    <source>
        <dbReference type="ARBA" id="ARBA00022670"/>
    </source>
</evidence>
<dbReference type="GO" id="GO:0006508">
    <property type="term" value="P:proteolysis"/>
    <property type="evidence" value="ECO:0007669"/>
    <property type="project" value="UniProtKB-KW"/>
</dbReference>
<dbReference type="InterPro" id="IPR015211">
    <property type="entry name" value="Peptidase_M1_C"/>
</dbReference>
<dbReference type="InterPro" id="IPR045357">
    <property type="entry name" value="Aminopeptidase_N-like_N"/>
</dbReference>
<keyword evidence="8 15" id="KW-0479">Metal-binding</keyword>
<dbReference type="SUPFAM" id="SSF55486">
    <property type="entry name" value="Metalloproteases ('zincins'), catalytic domain"/>
    <property type="match status" value="1"/>
</dbReference>
<dbReference type="Pfam" id="PF01433">
    <property type="entry name" value="Peptidase_M1"/>
    <property type="match status" value="1"/>
</dbReference>
<dbReference type="SUPFAM" id="SSF63737">
    <property type="entry name" value="Leukotriene A4 hydrolase N-terminal domain"/>
    <property type="match status" value="1"/>
</dbReference>
<evidence type="ECO:0000256" key="13">
    <source>
        <dbReference type="ARBA" id="ARBA00031533"/>
    </source>
</evidence>
<evidence type="ECO:0000256" key="3">
    <source>
        <dbReference type="ARBA" id="ARBA00010136"/>
    </source>
</evidence>
<evidence type="ECO:0000256" key="15">
    <source>
        <dbReference type="PIRSR" id="PIRSR634015-3"/>
    </source>
</evidence>
<dbReference type="SUPFAM" id="SSF48371">
    <property type="entry name" value="ARM repeat"/>
    <property type="match status" value="1"/>
</dbReference>
<dbReference type="InterPro" id="IPR038502">
    <property type="entry name" value="M1_LTA-4_hydro/amino_C_sf"/>
</dbReference>
<comment type="catalytic activity">
    <reaction evidence="1">
        <text>Release of an N-terminal amino acid, Xaa-|-Yaa- from a peptide, amide or arylamide. Xaa is preferably Ala, but may be most amino acids including Pro (slow action). When a terminal hydrophobic residue is followed by a prolyl residue, the two may be released as an intact Xaa-Pro dipeptide.</text>
        <dbReference type="EC" id="3.4.11.2"/>
    </reaction>
</comment>
<feature type="binding site" evidence="15">
    <location>
        <position position="287"/>
    </location>
    <ligand>
        <name>Zn(2+)</name>
        <dbReference type="ChEBI" id="CHEBI:29105"/>
        <note>catalytic</note>
    </ligand>
</feature>
<keyword evidence="11" id="KW-0482">Metalloprotease</keyword>
<keyword evidence="7" id="KW-0645">Protease</keyword>
<feature type="binding site" evidence="15">
    <location>
        <position position="291"/>
    </location>
    <ligand>
        <name>Zn(2+)</name>
        <dbReference type="ChEBI" id="CHEBI:29105"/>
        <note>catalytic</note>
    </ligand>
</feature>
<dbReference type="GO" id="GO:0008270">
    <property type="term" value="F:zinc ion binding"/>
    <property type="evidence" value="ECO:0007669"/>
    <property type="project" value="InterPro"/>
</dbReference>
<comment type="cofactor">
    <cofactor evidence="15">
        <name>Zn(2+)</name>
        <dbReference type="ChEBI" id="CHEBI:29105"/>
    </cofactor>
    <text evidence="15">Binds 1 zinc ion per subunit.</text>
</comment>
<evidence type="ECO:0000256" key="2">
    <source>
        <dbReference type="ARBA" id="ARBA00004496"/>
    </source>
</evidence>
<gene>
    <name evidence="17" type="ORF">FHP29_18330</name>
</gene>
<dbReference type="AlphaFoldDB" id="A0A5C4VPI7"/>
<sequence>MVTRSFIADPHSRSRPNEVVVRHSSFDLDVDFANRRLSGTATLDLEHRTADATQLVLDTWRLDVTAVRSADGGDLSFEVGEHDPVLGSALTIEVGTADRVVVHYATSPEARAMQWLEPQQTASGKPFLFTQAQPILARTWIPCQDSPAVRVTYDARVRVPPELMALMSAENPVERSADGSYRFSMPQPVPSYLIALAVGDLEFRELGGRSGVYAEPSVVDGAAWEFADTEAMIEAAERLYGPYRWGRYDILVLPPSFPYGGMENPRLTFATPTILAGDRSLVTLIAHELAHSWSGNLVTNATWNDIWLNEGFTVYFETRIDEELYGGPYTDMLLRLGRQDLDRAVADEEPRDTWLELDLAGRDPDDGPTKIPYEKGSLFLRLIEATVGRERFDAFLRSYFDTFAFESMDTATFLAHLRTELLEPAGVSDEDLQLEAWVHGPGVPPNAPEFASDAFDRVDEQVAVLVDGGDVAALDTAGWVSQQWVHFVRALPVDSPPATLAAVDDAFGFSASGNIEIATAWLELAGESGYVFEQPAVDRALEDFLTRHGRALYIRRVYEKLAGTERGLARAREIYATARPSYHSVSQAVIDRVVGWP</sequence>
<keyword evidence="9" id="KW-0378">Hydrolase</keyword>
<dbReference type="SMART" id="SM01263">
    <property type="entry name" value="Leuk-A4-hydro_C"/>
    <property type="match status" value="1"/>
</dbReference>
<dbReference type="Pfam" id="PF17900">
    <property type="entry name" value="Peptidase_M1_N"/>
    <property type="match status" value="1"/>
</dbReference>
<feature type="binding site" evidence="15">
    <location>
        <position position="310"/>
    </location>
    <ligand>
        <name>Zn(2+)</name>
        <dbReference type="ChEBI" id="CHEBI:29105"/>
        <note>catalytic</note>
    </ligand>
</feature>
<dbReference type="GO" id="GO:0005737">
    <property type="term" value="C:cytoplasm"/>
    <property type="evidence" value="ECO:0007669"/>
    <property type="project" value="UniProtKB-SubCell"/>
</dbReference>
<evidence type="ECO:0000313" key="18">
    <source>
        <dbReference type="Proteomes" id="UP000313231"/>
    </source>
</evidence>
<dbReference type="InterPro" id="IPR016024">
    <property type="entry name" value="ARM-type_fold"/>
</dbReference>
<feature type="active site" description="Proton donor" evidence="14">
    <location>
        <position position="373"/>
    </location>
</feature>
<accession>A0A5C4VPI7</accession>
<dbReference type="PRINTS" id="PR00756">
    <property type="entry name" value="ALADIPTASE"/>
</dbReference>
<dbReference type="InterPro" id="IPR049980">
    <property type="entry name" value="LTA4H_cat"/>
</dbReference>
<feature type="active site" description="Proton acceptor" evidence="14">
    <location>
        <position position="288"/>
    </location>
</feature>
<dbReference type="Gene3D" id="3.30.2010.30">
    <property type="match status" value="1"/>
</dbReference>
<dbReference type="InterPro" id="IPR034015">
    <property type="entry name" value="M1_LTA4H"/>
</dbReference>
<evidence type="ECO:0000313" key="17">
    <source>
        <dbReference type="EMBL" id="TNM37738.1"/>
    </source>
</evidence>